<protein>
    <recommendedName>
        <fullName evidence="1">Enoyl reductase (ER) domain-containing protein</fullName>
    </recommendedName>
</protein>
<feature type="domain" description="Enoyl reductase (ER)" evidence="1">
    <location>
        <begin position="8"/>
        <end position="297"/>
    </location>
</feature>
<comment type="caution">
    <text evidence="2">The sequence shown here is derived from an EMBL/GenBank/DDBJ whole genome shotgun (WGS) entry which is preliminary data.</text>
</comment>
<evidence type="ECO:0000313" key="3">
    <source>
        <dbReference type="Proteomes" id="UP000612746"/>
    </source>
</evidence>
<reference evidence="2" key="1">
    <citation type="submission" date="2020-12" db="EMBL/GenBank/DDBJ databases">
        <title>Metabolic potential, ecology and presence of endohyphal bacteria is reflected in genomic diversity of Mucoromycotina.</title>
        <authorList>
            <person name="Muszewska A."/>
            <person name="Okrasinska A."/>
            <person name="Steczkiewicz K."/>
            <person name="Drgas O."/>
            <person name="Orlowska M."/>
            <person name="Perlinska-Lenart U."/>
            <person name="Aleksandrzak-Piekarczyk T."/>
            <person name="Szatraj K."/>
            <person name="Zielenkiewicz U."/>
            <person name="Pilsyk S."/>
            <person name="Malc E."/>
            <person name="Mieczkowski P."/>
            <person name="Kruszewska J.S."/>
            <person name="Biernat P."/>
            <person name="Pawlowska J."/>
        </authorList>
    </citation>
    <scope>NUCLEOTIDE SEQUENCE</scope>
    <source>
        <strain evidence="2">WA0000051536</strain>
    </source>
</reference>
<gene>
    <name evidence="2" type="ORF">INT44_001996</name>
</gene>
<dbReference type="InterPro" id="IPR020843">
    <property type="entry name" value="ER"/>
</dbReference>
<evidence type="ECO:0000259" key="1">
    <source>
        <dbReference type="SMART" id="SM00829"/>
    </source>
</evidence>
<dbReference type="SUPFAM" id="SSF50129">
    <property type="entry name" value="GroES-like"/>
    <property type="match status" value="1"/>
</dbReference>
<dbReference type="PANTHER" id="PTHR43677">
    <property type="entry name" value="SHORT-CHAIN DEHYDROGENASE/REDUCTASE"/>
    <property type="match status" value="1"/>
</dbReference>
<name>A0A8H7Q5R0_9FUNG</name>
<dbReference type="Gene3D" id="3.40.50.720">
    <property type="entry name" value="NAD(P)-binding Rossmann-like Domain"/>
    <property type="match status" value="1"/>
</dbReference>
<sequence length="321" mass="34071">MPRTVKAAVVNDFKVPPSYQDIEIADPSENQVQIKVLATGLHQLVKSRASGAHYSANVKLPLIPGVDGVGELPDGELKYFMTFNPTSTGSFAEYANVAKDDLLPVPKGADPAIVGGLLNPAMSSWLALRNRVELKKGFTVLILGVTGGSGQLAVQIARLLGASRIVGTGRNQKALDSLLANGLDAAITLSDDDTENEKAFAQEAANIDIVLDYLYGPVAEVAMRAIIGKREVTSQRLDWIQIGSMAGQTISLPANALRAANFYISGSGLGSISMADFRTELTELIKYLASGKLTGAVDPKSLKDISTAWTARSDGRQVFVL</sequence>
<dbReference type="InterPro" id="IPR051397">
    <property type="entry name" value="Zn-ADH-like_protein"/>
</dbReference>
<dbReference type="InterPro" id="IPR036291">
    <property type="entry name" value="NAD(P)-bd_dom_sf"/>
</dbReference>
<dbReference type="EMBL" id="JAEPRA010000005">
    <property type="protein sequence ID" value="KAG2185206.1"/>
    <property type="molecule type" value="Genomic_DNA"/>
</dbReference>
<dbReference type="SUPFAM" id="SSF51735">
    <property type="entry name" value="NAD(P)-binding Rossmann-fold domains"/>
    <property type="match status" value="1"/>
</dbReference>
<dbReference type="OrthoDB" id="9992527at2759"/>
<evidence type="ECO:0000313" key="2">
    <source>
        <dbReference type="EMBL" id="KAG2185206.1"/>
    </source>
</evidence>
<proteinExistence type="predicted"/>
<dbReference type="SMART" id="SM00829">
    <property type="entry name" value="PKS_ER"/>
    <property type="match status" value="1"/>
</dbReference>
<dbReference type="Gene3D" id="3.90.180.10">
    <property type="entry name" value="Medium-chain alcohol dehydrogenases, catalytic domain"/>
    <property type="match status" value="2"/>
</dbReference>
<organism evidence="2 3">
    <name type="scientific">Umbelopsis vinacea</name>
    <dbReference type="NCBI Taxonomy" id="44442"/>
    <lineage>
        <taxon>Eukaryota</taxon>
        <taxon>Fungi</taxon>
        <taxon>Fungi incertae sedis</taxon>
        <taxon>Mucoromycota</taxon>
        <taxon>Mucoromycotina</taxon>
        <taxon>Umbelopsidomycetes</taxon>
        <taxon>Umbelopsidales</taxon>
        <taxon>Umbelopsidaceae</taxon>
        <taxon>Umbelopsis</taxon>
    </lineage>
</organism>
<dbReference type="AlphaFoldDB" id="A0A8H7Q5R0"/>
<dbReference type="InterPro" id="IPR011032">
    <property type="entry name" value="GroES-like_sf"/>
</dbReference>
<dbReference type="Proteomes" id="UP000612746">
    <property type="component" value="Unassembled WGS sequence"/>
</dbReference>
<keyword evidence="3" id="KW-1185">Reference proteome</keyword>
<dbReference type="GO" id="GO:0016491">
    <property type="term" value="F:oxidoreductase activity"/>
    <property type="evidence" value="ECO:0007669"/>
    <property type="project" value="InterPro"/>
</dbReference>
<dbReference type="PANTHER" id="PTHR43677:SF11">
    <property type="entry name" value="ZINC-CONTAINING ALCOHOL DEHYDROGENASE"/>
    <property type="match status" value="1"/>
</dbReference>
<accession>A0A8H7Q5R0</accession>